<evidence type="ECO:0000256" key="1">
    <source>
        <dbReference type="ARBA" id="ARBA00004141"/>
    </source>
</evidence>
<evidence type="ECO:0000256" key="4">
    <source>
        <dbReference type="ARBA" id="ARBA00023136"/>
    </source>
</evidence>
<dbReference type="Gene3D" id="1.20.1250.20">
    <property type="entry name" value="MFS general substrate transporter like domains"/>
    <property type="match status" value="2"/>
</dbReference>
<feature type="transmembrane region" description="Helical" evidence="5">
    <location>
        <begin position="321"/>
        <end position="341"/>
    </location>
</feature>
<evidence type="ECO:0000313" key="8">
    <source>
        <dbReference type="Proteomes" id="UP000566813"/>
    </source>
</evidence>
<dbReference type="InterPro" id="IPR036259">
    <property type="entry name" value="MFS_trans_sf"/>
</dbReference>
<feature type="transmembrane region" description="Helical" evidence="5">
    <location>
        <begin position="297"/>
        <end position="315"/>
    </location>
</feature>
<dbReference type="InterPro" id="IPR020846">
    <property type="entry name" value="MFS_dom"/>
</dbReference>
<feature type="transmembrane region" description="Helical" evidence="5">
    <location>
        <begin position="12"/>
        <end position="29"/>
    </location>
</feature>
<keyword evidence="4 5" id="KW-0472">Membrane</keyword>
<gene>
    <name evidence="7" type="ORF">H7F51_01725</name>
</gene>
<feature type="transmembrane region" description="Helical" evidence="5">
    <location>
        <begin position="172"/>
        <end position="192"/>
    </location>
</feature>
<feature type="transmembrane region" description="Helical" evidence="5">
    <location>
        <begin position="56"/>
        <end position="76"/>
    </location>
</feature>
<organism evidence="7 8">
    <name type="scientific">Novosphingobium flavum</name>
    <dbReference type="NCBI Taxonomy" id="1778672"/>
    <lineage>
        <taxon>Bacteria</taxon>
        <taxon>Pseudomonadati</taxon>
        <taxon>Pseudomonadota</taxon>
        <taxon>Alphaproteobacteria</taxon>
        <taxon>Sphingomonadales</taxon>
        <taxon>Sphingomonadaceae</taxon>
        <taxon>Novosphingobium</taxon>
    </lineage>
</organism>
<evidence type="ECO:0000256" key="3">
    <source>
        <dbReference type="ARBA" id="ARBA00022989"/>
    </source>
</evidence>
<dbReference type="SUPFAM" id="SSF103473">
    <property type="entry name" value="MFS general substrate transporter"/>
    <property type="match status" value="1"/>
</dbReference>
<dbReference type="PANTHER" id="PTHR11662:SF399">
    <property type="entry name" value="FI19708P1-RELATED"/>
    <property type="match status" value="1"/>
</dbReference>
<accession>A0A7X1FNV5</accession>
<dbReference type="Pfam" id="PF07690">
    <property type="entry name" value="MFS_1"/>
    <property type="match status" value="1"/>
</dbReference>
<protein>
    <submittedName>
        <fullName evidence="7">MFS transporter</fullName>
    </submittedName>
</protein>
<evidence type="ECO:0000256" key="2">
    <source>
        <dbReference type="ARBA" id="ARBA00022692"/>
    </source>
</evidence>
<feature type="transmembrane region" description="Helical" evidence="5">
    <location>
        <begin position="222"/>
        <end position="244"/>
    </location>
</feature>
<feature type="domain" description="Major facilitator superfamily (MFS) profile" evidence="6">
    <location>
        <begin position="16"/>
        <end position="411"/>
    </location>
</feature>
<feature type="transmembrane region" description="Helical" evidence="5">
    <location>
        <begin position="264"/>
        <end position="285"/>
    </location>
</feature>
<name>A0A7X1FNV5_9SPHN</name>
<dbReference type="InterPro" id="IPR011701">
    <property type="entry name" value="MFS"/>
</dbReference>
<keyword evidence="3 5" id="KW-1133">Transmembrane helix</keyword>
<evidence type="ECO:0000313" key="7">
    <source>
        <dbReference type="EMBL" id="MBC2664231.1"/>
    </source>
</evidence>
<dbReference type="Proteomes" id="UP000566813">
    <property type="component" value="Unassembled WGS sequence"/>
</dbReference>
<feature type="transmembrane region" description="Helical" evidence="5">
    <location>
        <begin position="387"/>
        <end position="407"/>
    </location>
</feature>
<dbReference type="GO" id="GO:0016020">
    <property type="term" value="C:membrane"/>
    <property type="evidence" value="ECO:0007669"/>
    <property type="project" value="UniProtKB-SubCell"/>
</dbReference>
<evidence type="ECO:0000259" key="6">
    <source>
        <dbReference type="PROSITE" id="PS50850"/>
    </source>
</evidence>
<comment type="caution">
    <text evidence="7">The sequence shown here is derived from an EMBL/GenBank/DDBJ whole genome shotgun (WGS) entry which is preliminary data.</text>
</comment>
<feature type="transmembrane region" description="Helical" evidence="5">
    <location>
        <begin position="353"/>
        <end position="375"/>
    </location>
</feature>
<dbReference type="PANTHER" id="PTHR11662">
    <property type="entry name" value="SOLUTE CARRIER FAMILY 17"/>
    <property type="match status" value="1"/>
</dbReference>
<comment type="subcellular location">
    <subcellularLocation>
        <location evidence="1">Membrane</location>
        <topology evidence="1">Multi-pass membrane protein</topology>
    </subcellularLocation>
</comment>
<feature type="transmembrane region" description="Helical" evidence="5">
    <location>
        <begin position="113"/>
        <end position="130"/>
    </location>
</feature>
<keyword evidence="8" id="KW-1185">Reference proteome</keyword>
<evidence type="ECO:0000256" key="5">
    <source>
        <dbReference type="SAM" id="Phobius"/>
    </source>
</evidence>
<dbReference type="GO" id="GO:0022857">
    <property type="term" value="F:transmembrane transporter activity"/>
    <property type="evidence" value="ECO:0007669"/>
    <property type="project" value="InterPro"/>
</dbReference>
<feature type="transmembrane region" description="Helical" evidence="5">
    <location>
        <begin position="142"/>
        <end position="166"/>
    </location>
</feature>
<keyword evidence="2 5" id="KW-0812">Transmembrane</keyword>
<proteinExistence type="predicted"/>
<reference evidence="7 8" key="1">
    <citation type="submission" date="2020-08" db="EMBL/GenBank/DDBJ databases">
        <title>The genome sequence of type strain Novosphingobium flavum NBRC 111647.</title>
        <authorList>
            <person name="Liu Y."/>
        </authorList>
    </citation>
    <scope>NUCLEOTIDE SEQUENCE [LARGE SCALE GENOMIC DNA]</scope>
    <source>
        <strain evidence="7 8">NBRC 111647</strain>
    </source>
</reference>
<feature type="transmembrane region" description="Helical" evidence="5">
    <location>
        <begin position="83"/>
        <end position="107"/>
    </location>
</feature>
<dbReference type="InterPro" id="IPR050382">
    <property type="entry name" value="MFS_Na/Anion_cotransporter"/>
</dbReference>
<dbReference type="EMBL" id="JACLAW010000001">
    <property type="protein sequence ID" value="MBC2664231.1"/>
    <property type="molecule type" value="Genomic_DNA"/>
</dbReference>
<dbReference type="PROSITE" id="PS50850">
    <property type="entry name" value="MFS"/>
    <property type="match status" value="1"/>
</dbReference>
<sequence length="446" mass="47779">MDADGRRTGSSYIWGVLALLAVGVMIAYADRSSIASAIADKGFTQHFALTSVERGWIGSAFFWSYAAACIPAGWVVDRYGVKIPYAICFALWCLATAAAGVMTIFIGLVIMRLMVGATEAAVMPASYRWIRLHIPERHVGTAIAIFVMGNQMGTALGAPLAAWLIVAYDWRAMFVITGLAGLVWLVPWSLFVKGDMPQKSEMAAAKARAASVPFRNIIRSPVVWGGIIVNFCYSYFNFYCMTWMPSYLVEQRGLSLFNSGLYTFFSFAGIAVVNVLAGWAADRIIARGGDPVRTRKAFVVCGFIGATTVLFGAYSTSLDAALFWNIFSLSCLGLATANNMALIKVTLIPAPAIGLVVGVQHVAAGLSGGTAASLSGWLLHVGGNYELPLQVIVVVLVIGAAANVILLQPKWSPKVEGVVSVDKFEPITVAHNSENDGQLSGCQIRH</sequence>
<dbReference type="AlphaFoldDB" id="A0A7X1FNV5"/>